<proteinExistence type="predicted"/>
<dbReference type="SMART" id="SM00448">
    <property type="entry name" value="REC"/>
    <property type="match status" value="1"/>
</dbReference>
<dbReference type="STRING" id="671072.PL9214480045"/>
<reference evidence="4" key="1">
    <citation type="submission" date="2015-10" db="EMBL/GenBank/DDBJ databases">
        <authorList>
            <person name="Regsiter A."/>
            <person name="william w."/>
        </authorList>
    </citation>
    <scope>NUCLEOTIDE SEQUENCE [LARGE SCALE GENOMIC DNA]</scope>
</reference>
<dbReference type="InterPro" id="IPR001789">
    <property type="entry name" value="Sig_transdc_resp-reg_receiver"/>
</dbReference>
<dbReference type="InterPro" id="IPR058245">
    <property type="entry name" value="NreC/VraR/RcsB-like_REC"/>
</dbReference>
<organism evidence="3 4">
    <name type="scientific">Planktothrix tepida PCC 9214</name>
    <dbReference type="NCBI Taxonomy" id="671072"/>
    <lineage>
        <taxon>Bacteria</taxon>
        <taxon>Bacillati</taxon>
        <taxon>Cyanobacteriota</taxon>
        <taxon>Cyanophyceae</taxon>
        <taxon>Oscillatoriophycideae</taxon>
        <taxon>Oscillatoriales</taxon>
        <taxon>Microcoleaceae</taxon>
        <taxon>Planktothrix</taxon>
    </lineage>
</organism>
<dbReference type="SUPFAM" id="SSF52172">
    <property type="entry name" value="CheY-like"/>
    <property type="match status" value="1"/>
</dbReference>
<accession>A0A1J1LIL3</accession>
<dbReference type="CDD" id="cd17535">
    <property type="entry name" value="REC_NarL-like"/>
    <property type="match status" value="1"/>
</dbReference>
<dbReference type="InterPro" id="IPR022552">
    <property type="entry name" value="UPF_Ycf55"/>
</dbReference>
<evidence type="ECO:0000259" key="2">
    <source>
        <dbReference type="PROSITE" id="PS50110"/>
    </source>
</evidence>
<evidence type="ECO:0000256" key="1">
    <source>
        <dbReference type="PROSITE-ProRule" id="PRU00169"/>
    </source>
</evidence>
<evidence type="ECO:0000313" key="3">
    <source>
        <dbReference type="EMBL" id="CUR32437.1"/>
    </source>
</evidence>
<dbReference type="PANTHER" id="PTHR45566:SF1">
    <property type="entry name" value="HTH-TYPE TRANSCRIPTIONAL REGULATOR YHJB-RELATED"/>
    <property type="match status" value="1"/>
</dbReference>
<dbReference type="GO" id="GO:0000160">
    <property type="term" value="P:phosphorelay signal transduction system"/>
    <property type="evidence" value="ECO:0007669"/>
    <property type="project" value="InterPro"/>
</dbReference>
<dbReference type="AlphaFoldDB" id="A0A1J1LIL3"/>
<feature type="domain" description="Response regulatory" evidence="2">
    <location>
        <begin position="11"/>
        <end position="146"/>
    </location>
</feature>
<protein>
    <submittedName>
        <fullName evidence="3">Response regulator receiver domain protein (CheY)</fullName>
    </submittedName>
</protein>
<dbReference type="InterPro" id="IPR051015">
    <property type="entry name" value="EvgA-like"/>
</dbReference>
<dbReference type="Proteomes" id="UP000184315">
    <property type="component" value="Unassembled WGS sequence"/>
</dbReference>
<dbReference type="PIRSF" id="PIRSF026434">
    <property type="entry name" value="RR_ycf55_prd"/>
    <property type="match status" value="1"/>
</dbReference>
<name>A0A1J1LIL3_9CYAN</name>
<dbReference type="InterPro" id="IPR011006">
    <property type="entry name" value="CheY-like_superfamily"/>
</dbReference>
<dbReference type="Gene3D" id="3.40.50.2300">
    <property type="match status" value="1"/>
</dbReference>
<dbReference type="InterPro" id="IPR016837">
    <property type="entry name" value="Uncharacterised_Ycf55_cyanobac"/>
</dbReference>
<dbReference type="Pfam" id="PF12452">
    <property type="entry name" value="DUF3685"/>
    <property type="match status" value="1"/>
</dbReference>
<comment type="caution">
    <text evidence="1">Lacks conserved residue(s) required for the propagation of feature annotation.</text>
</comment>
<dbReference type="PROSITE" id="PS50110">
    <property type="entry name" value="RESPONSE_REGULATORY"/>
    <property type="match status" value="1"/>
</dbReference>
<sequence length="613" mass="69250">MNAFMTLSSLQLLILDDDPIFRMGLRTALEPFSDLEVIADVGSRDAALQVLVSRSQSNINATHQKPIDLIILELGFKIEKNPEIKTHPILDFCQQLKTEYPDVPILLLTSIKQSNLLLAAQKIGVDGYCYKGIPVIELVPVIRRIATGERYWLESLVALNREPVAEIVSRKTGSFFKQVQGFLVQPGLRQIEQAIAEVNQEIQQNLEALNQQDKIAIINQFILTGKRRELFVARWLVSQLLLDSPSLTPENSASISPDNFPVFNRSKLEPKNSNSEEALVLNSNSINSQNSAIVVSDLKSILFDKTVMKLQSGLINATGIPLEIDILRLSKKRELLYILLKQLENLLDELILSDVQPEQLPEKVPDLVQDFWEAAILDYFGKYYTLNMNNQDLEIVPILLKDANLIQRDILNKIPLVTELFEHLLFQTPLTIDNLSCPAGSLEAMQRSEALLQNLLIQVANAVIQPLLNYFSDYEEIKLKFYDRRLLSTREIEKFRNNLSWRYRLSQYVAEPKAIFESSYLLFILGERGIQKQVIYSPRREELEKLSGIPLAVTLILETRDAVAPRLRSAVSFVGSGIIYILTNVVGRGLGLVGKGILQGIGTSFQDNRMGKK</sequence>
<dbReference type="PANTHER" id="PTHR45566">
    <property type="entry name" value="HTH-TYPE TRANSCRIPTIONAL REGULATOR YHJB-RELATED"/>
    <property type="match status" value="1"/>
</dbReference>
<keyword evidence="4" id="KW-1185">Reference proteome</keyword>
<evidence type="ECO:0000313" key="4">
    <source>
        <dbReference type="Proteomes" id="UP000184315"/>
    </source>
</evidence>
<dbReference type="EMBL" id="CZDF01000153">
    <property type="protein sequence ID" value="CUR32437.1"/>
    <property type="molecule type" value="Genomic_DNA"/>
</dbReference>
<gene>
    <name evidence="3" type="ORF">PL9214480045</name>
</gene>